<feature type="domain" description="PAS" evidence="3">
    <location>
        <begin position="237"/>
        <end position="279"/>
    </location>
</feature>
<keyword evidence="2" id="KW-0812">Transmembrane</keyword>
<dbReference type="Pfam" id="PF12860">
    <property type="entry name" value="PAS_7"/>
    <property type="match status" value="1"/>
</dbReference>
<dbReference type="PROSITE" id="PS50112">
    <property type="entry name" value="PAS"/>
    <property type="match status" value="1"/>
</dbReference>
<name>A0ABQ4TQU1_9HYPH</name>
<reference evidence="6" key="2">
    <citation type="submission" date="2021-08" db="EMBL/GenBank/DDBJ databases">
        <authorList>
            <person name="Tani A."/>
            <person name="Ola A."/>
            <person name="Ogura Y."/>
            <person name="Katsura K."/>
            <person name="Hayashi T."/>
        </authorList>
    </citation>
    <scope>NUCLEOTIDE SEQUENCE</scope>
    <source>
        <strain evidence="6">DSM 23674</strain>
    </source>
</reference>
<dbReference type="CDD" id="cd00130">
    <property type="entry name" value="PAS"/>
    <property type="match status" value="1"/>
</dbReference>
<evidence type="ECO:0000313" key="7">
    <source>
        <dbReference type="Proteomes" id="UP001055101"/>
    </source>
</evidence>
<dbReference type="CDD" id="cd01949">
    <property type="entry name" value="GGDEF"/>
    <property type="match status" value="1"/>
</dbReference>
<dbReference type="InterPro" id="IPR029787">
    <property type="entry name" value="Nucleotide_cyclase"/>
</dbReference>
<dbReference type="SMART" id="SM00091">
    <property type="entry name" value="PAS"/>
    <property type="match status" value="2"/>
</dbReference>
<dbReference type="SUPFAM" id="SSF141868">
    <property type="entry name" value="EAL domain-like"/>
    <property type="match status" value="1"/>
</dbReference>
<dbReference type="RefSeq" id="WP_187272458.1">
    <property type="nucleotide sequence ID" value="NZ_BPRA01000019.1"/>
</dbReference>
<feature type="region of interest" description="Disordered" evidence="1">
    <location>
        <begin position="202"/>
        <end position="241"/>
    </location>
</feature>
<gene>
    <name evidence="6" type="ORF">EKPJFOCH_3747</name>
</gene>
<dbReference type="CDD" id="cd01948">
    <property type="entry name" value="EAL"/>
    <property type="match status" value="1"/>
</dbReference>
<dbReference type="Proteomes" id="UP001055101">
    <property type="component" value="Unassembled WGS sequence"/>
</dbReference>
<dbReference type="InterPro" id="IPR000160">
    <property type="entry name" value="GGDEF_dom"/>
</dbReference>
<sequence length="902" mass="97035">MPIALAAACLGLVLLVGHAVGRLREAERLVARNYAESLTALDGIRNAASELSHLRVDHIRARITADPVERAKLSDRIAERYQSLSANVGAIAARSRPALISQAAVSARDSMSIWHEAMRTASGRQEEAADLDELADGAQTQITHLAAATERYGFSVHKTAEAAIADRILVIEGIVGAMVALVPLVAWLLILRIQRAAAADAVAPPSSRAGMEARAEATDQTSHGPVARADDPEWTPSPPDMTELVDAAQEGLIFTDGDRRIVYANASAAALTGIGPDALRPGEPASATLADLLPGGPMESKDKVRLTDGRWLRVGRRPAPDGGTLLVLADVTDRKRSDDRAEATAVSLRTALDSMSQGLCLYDAAHRLVVANRRYEEIYGQEAGSLTTGMTSTEVLERSMSAGNHPGSTLSELLGEATRILTKSDRDHNFQELAGGRIIQIDVSPTAEGGFVATYDDVTERWHAESRIAYMARHDALTDLPNRLLLAERIEGAITQASREAGFAVHCLDLDNFKQINDTLGHAVGDELLCAVAHRLTACLREVDTVARLGGDEFAIVQAGVETAEDAAVLAQRIVEVVSTPYELAEHSVTIGVSIGIALAPADGMAPDRLLKSADVALYKSKGDGRGVFRFFEAEMDDRLQARRLLEIDLRAAFAAEVFELYYQPIYDLSQDRISGFEALLRWTHPTRGRVSPAEFVPLAEEIGLIVPLGEWVLRKACAEAARWPGTLKVAVNVSAAQFRSAQLISTVREALAETGLAAQRLELEITETVLLADRGSTVAILHALRAMGPRISMDDFGTGYSSLSYLRSFPFDKMKIDQSFIRDLTVENGSGFIVQAVISLGTNLGMTMTAEGVETEAQLARLREEGCDEVQGYLFSPPVPVSQIAGLLEKWNGAEEAAQAA</sequence>
<dbReference type="PANTHER" id="PTHR44757">
    <property type="entry name" value="DIGUANYLATE CYCLASE DGCP"/>
    <property type="match status" value="1"/>
</dbReference>
<dbReference type="SUPFAM" id="SSF55785">
    <property type="entry name" value="PYP-like sensor domain (PAS domain)"/>
    <property type="match status" value="2"/>
</dbReference>
<dbReference type="NCBIfam" id="TIGR00254">
    <property type="entry name" value="GGDEF"/>
    <property type="match status" value="1"/>
</dbReference>
<keyword evidence="2" id="KW-1133">Transmembrane helix</keyword>
<dbReference type="Gene3D" id="3.30.450.20">
    <property type="entry name" value="PAS domain"/>
    <property type="match status" value="2"/>
</dbReference>
<proteinExistence type="predicted"/>
<evidence type="ECO:0000256" key="2">
    <source>
        <dbReference type="SAM" id="Phobius"/>
    </source>
</evidence>
<evidence type="ECO:0000259" key="5">
    <source>
        <dbReference type="PROSITE" id="PS50887"/>
    </source>
</evidence>
<evidence type="ECO:0008006" key="8">
    <source>
        <dbReference type="Google" id="ProtNLM"/>
    </source>
</evidence>
<dbReference type="PROSITE" id="PS50883">
    <property type="entry name" value="EAL"/>
    <property type="match status" value="1"/>
</dbReference>
<feature type="domain" description="GGDEF" evidence="5">
    <location>
        <begin position="501"/>
        <end position="634"/>
    </location>
</feature>
<comment type="caution">
    <text evidence="6">The sequence shown here is derived from an EMBL/GenBank/DDBJ whole genome shotgun (WGS) entry which is preliminary data.</text>
</comment>
<dbReference type="InterPro" id="IPR035965">
    <property type="entry name" value="PAS-like_dom_sf"/>
</dbReference>
<accession>A0ABQ4TQU1</accession>
<dbReference type="Gene3D" id="3.20.20.450">
    <property type="entry name" value="EAL domain"/>
    <property type="match status" value="1"/>
</dbReference>
<evidence type="ECO:0000313" key="6">
    <source>
        <dbReference type="EMBL" id="GJE57234.1"/>
    </source>
</evidence>
<dbReference type="InterPro" id="IPR035919">
    <property type="entry name" value="EAL_sf"/>
</dbReference>
<keyword evidence="2" id="KW-0472">Membrane</keyword>
<organism evidence="6 7">
    <name type="scientific">Methylobacterium thuringiense</name>
    <dbReference type="NCBI Taxonomy" id="1003091"/>
    <lineage>
        <taxon>Bacteria</taxon>
        <taxon>Pseudomonadati</taxon>
        <taxon>Pseudomonadota</taxon>
        <taxon>Alphaproteobacteria</taxon>
        <taxon>Hyphomicrobiales</taxon>
        <taxon>Methylobacteriaceae</taxon>
        <taxon>Methylobacterium</taxon>
    </lineage>
</organism>
<dbReference type="InterPro" id="IPR000014">
    <property type="entry name" value="PAS"/>
</dbReference>
<evidence type="ECO:0000256" key="1">
    <source>
        <dbReference type="SAM" id="MobiDB-lite"/>
    </source>
</evidence>
<dbReference type="InterPro" id="IPR001633">
    <property type="entry name" value="EAL_dom"/>
</dbReference>
<dbReference type="SUPFAM" id="SSF55073">
    <property type="entry name" value="Nucleotide cyclase"/>
    <property type="match status" value="1"/>
</dbReference>
<dbReference type="Gene3D" id="3.30.70.270">
    <property type="match status" value="1"/>
</dbReference>
<protein>
    <recommendedName>
        <fullName evidence="8">EAL domain-containing protein</fullName>
    </recommendedName>
</protein>
<dbReference type="SMART" id="SM00052">
    <property type="entry name" value="EAL"/>
    <property type="match status" value="1"/>
</dbReference>
<keyword evidence="7" id="KW-1185">Reference proteome</keyword>
<dbReference type="Pfam" id="PF13188">
    <property type="entry name" value="PAS_8"/>
    <property type="match status" value="1"/>
</dbReference>
<dbReference type="SMART" id="SM00267">
    <property type="entry name" value="GGDEF"/>
    <property type="match status" value="1"/>
</dbReference>
<dbReference type="Pfam" id="PF00563">
    <property type="entry name" value="EAL"/>
    <property type="match status" value="1"/>
</dbReference>
<dbReference type="PROSITE" id="PS50887">
    <property type="entry name" value="GGDEF"/>
    <property type="match status" value="1"/>
</dbReference>
<evidence type="ECO:0000259" key="3">
    <source>
        <dbReference type="PROSITE" id="PS50112"/>
    </source>
</evidence>
<dbReference type="InterPro" id="IPR052155">
    <property type="entry name" value="Biofilm_reg_signaling"/>
</dbReference>
<feature type="domain" description="EAL" evidence="4">
    <location>
        <begin position="643"/>
        <end position="893"/>
    </location>
</feature>
<evidence type="ECO:0000259" key="4">
    <source>
        <dbReference type="PROSITE" id="PS50883"/>
    </source>
</evidence>
<dbReference type="InterPro" id="IPR043128">
    <property type="entry name" value="Rev_trsase/Diguanyl_cyclase"/>
</dbReference>
<dbReference type="Pfam" id="PF00990">
    <property type="entry name" value="GGDEF"/>
    <property type="match status" value="1"/>
</dbReference>
<dbReference type="PANTHER" id="PTHR44757:SF2">
    <property type="entry name" value="BIOFILM ARCHITECTURE MAINTENANCE PROTEIN MBAA"/>
    <property type="match status" value="1"/>
</dbReference>
<reference evidence="6" key="1">
    <citation type="journal article" date="2021" name="Front. Microbiol.">
        <title>Comprehensive Comparative Genomics and Phenotyping of Methylobacterium Species.</title>
        <authorList>
            <person name="Alessa O."/>
            <person name="Ogura Y."/>
            <person name="Fujitani Y."/>
            <person name="Takami H."/>
            <person name="Hayashi T."/>
            <person name="Sahin N."/>
            <person name="Tani A."/>
        </authorList>
    </citation>
    <scope>NUCLEOTIDE SEQUENCE</scope>
    <source>
        <strain evidence="6">DSM 23674</strain>
    </source>
</reference>
<dbReference type="EMBL" id="BPRA01000019">
    <property type="protein sequence ID" value="GJE57234.1"/>
    <property type="molecule type" value="Genomic_DNA"/>
</dbReference>
<feature type="transmembrane region" description="Helical" evidence="2">
    <location>
        <begin position="168"/>
        <end position="190"/>
    </location>
</feature>